<evidence type="ECO:0000313" key="1">
    <source>
        <dbReference type="EMBL" id="MQY44505.1"/>
    </source>
</evidence>
<accession>A0A6A8A115</accession>
<dbReference type="RefSeq" id="WP_153352078.1">
    <property type="nucleotide sequence ID" value="NZ_WIXI01000022.1"/>
</dbReference>
<dbReference type="InterPro" id="IPR006521">
    <property type="entry name" value="Tail_protein_I"/>
</dbReference>
<organism evidence="1 2">
    <name type="scientific">Endobacterium cereale</name>
    <dbReference type="NCBI Taxonomy" id="2663029"/>
    <lineage>
        <taxon>Bacteria</taxon>
        <taxon>Pseudomonadati</taxon>
        <taxon>Pseudomonadota</taxon>
        <taxon>Alphaproteobacteria</taxon>
        <taxon>Hyphomicrobiales</taxon>
        <taxon>Rhizobiaceae</taxon>
        <taxon>Endobacterium</taxon>
    </lineage>
</organism>
<protein>
    <submittedName>
        <fullName evidence="1">Phage tail protein I</fullName>
    </submittedName>
</protein>
<dbReference type="Pfam" id="PF09684">
    <property type="entry name" value="Tail_P2_I"/>
    <property type="match status" value="1"/>
</dbReference>
<dbReference type="NCBIfam" id="TIGR01634">
    <property type="entry name" value="tail_P2_I"/>
    <property type="match status" value="1"/>
</dbReference>
<dbReference type="EMBL" id="WIXI01000022">
    <property type="protein sequence ID" value="MQY44505.1"/>
    <property type="molecule type" value="Genomic_DNA"/>
</dbReference>
<dbReference type="AlphaFoldDB" id="A0A6A8A115"/>
<gene>
    <name evidence="1" type="ORF">GAO09_00250</name>
</gene>
<reference evidence="1 2" key="1">
    <citation type="submission" date="2019-11" db="EMBL/GenBank/DDBJ databases">
        <title>Genome analysis of Rhizobacterium cereale a novel genus and species isolated from maize roots in North Spain.</title>
        <authorList>
            <person name="Menendez E."/>
            <person name="Flores-Felix J.D."/>
            <person name="Ramirez-Bahena M.-H."/>
            <person name="Igual J.M."/>
            <person name="Garcia-Fraile P."/>
            <person name="Peix A."/>
            <person name="Velazquez E."/>
        </authorList>
    </citation>
    <scope>NUCLEOTIDE SEQUENCE [LARGE SCALE GENOMIC DNA]</scope>
    <source>
        <strain evidence="1 2">RZME27</strain>
    </source>
</reference>
<keyword evidence="2" id="KW-1185">Reference proteome</keyword>
<comment type="caution">
    <text evidence="1">The sequence shown here is derived from an EMBL/GenBank/DDBJ whole genome shotgun (WGS) entry which is preliminary data.</text>
</comment>
<evidence type="ECO:0000313" key="2">
    <source>
        <dbReference type="Proteomes" id="UP000435138"/>
    </source>
</evidence>
<proteinExistence type="predicted"/>
<dbReference type="Proteomes" id="UP000435138">
    <property type="component" value="Unassembled WGS sequence"/>
</dbReference>
<name>A0A6A8A115_9HYPH</name>
<sequence length="222" mass="24495">MSYAGDLLPRDSSGPFEHAIAAGVSDDLPIPYAAVLNAYTSPVRFLPWLAAHHSVDLWFDDWSDDRKREMIAQAAGVSTVYPASPIGELKGMRAGAQRYLDFVDADIVDLVSHPARFTFGRAVLGRTPINHLPFTAHYLVRVTLEAPVGRFQVGRSSFGRGALRPVDLEPLRRAKRALSVAKVPDTQYSITFAWRRPITIQDGIPIDGSHAVAGWMDRKCLD</sequence>